<sequence length="151" mass="17117">MSSTEMKVLIFSLNNEYYGINIMDVERILGFEKPTLIPDVPHFMEGVINYETGILPIINLKKKFSLNPQSSNDQDSKIVVTKEQTNKFGILVDNVYEVKDINTSSIEMSKAITSAISGRYIEGLIKLEDNKIVILLNLSKVLTEEENQIIF</sequence>
<organism evidence="2 3">
    <name type="scientific">Clostridium intestinale</name>
    <dbReference type="NCBI Taxonomy" id="36845"/>
    <lineage>
        <taxon>Bacteria</taxon>
        <taxon>Bacillati</taxon>
        <taxon>Bacillota</taxon>
        <taxon>Clostridia</taxon>
        <taxon>Eubacteriales</taxon>
        <taxon>Clostridiaceae</taxon>
        <taxon>Clostridium</taxon>
    </lineage>
</organism>
<dbReference type="Pfam" id="PF01584">
    <property type="entry name" value="CheW"/>
    <property type="match status" value="1"/>
</dbReference>
<dbReference type="RefSeq" id="WP_181601071.1">
    <property type="nucleotide sequence ID" value="NZ_CP059378.1"/>
</dbReference>
<proteinExistence type="predicted"/>
<dbReference type="InterPro" id="IPR002545">
    <property type="entry name" value="CheW-lke_dom"/>
</dbReference>
<accession>A0A7D6VP33</accession>
<dbReference type="InterPro" id="IPR039315">
    <property type="entry name" value="CheW"/>
</dbReference>
<dbReference type="Gene3D" id="2.30.30.40">
    <property type="entry name" value="SH3 Domains"/>
    <property type="match status" value="1"/>
</dbReference>
<name>A0A7D6VP33_9CLOT</name>
<protein>
    <submittedName>
        <fullName evidence="2">Purine-binding chemotaxis protein CheW</fullName>
    </submittedName>
</protein>
<dbReference type="EMBL" id="CP059378">
    <property type="protein sequence ID" value="QLY78786.1"/>
    <property type="molecule type" value="Genomic_DNA"/>
</dbReference>
<dbReference type="Gene3D" id="2.40.50.180">
    <property type="entry name" value="CheA-289, Domain 4"/>
    <property type="match status" value="1"/>
</dbReference>
<dbReference type="InterPro" id="IPR036061">
    <property type="entry name" value="CheW-like_dom_sf"/>
</dbReference>
<evidence type="ECO:0000313" key="2">
    <source>
        <dbReference type="EMBL" id="QLY78786.1"/>
    </source>
</evidence>
<feature type="domain" description="CheW-like" evidence="1">
    <location>
        <begin position="5"/>
        <end position="147"/>
    </location>
</feature>
<reference evidence="2 3" key="1">
    <citation type="submission" date="2020-07" db="EMBL/GenBank/DDBJ databases">
        <title>Electron transfer.</title>
        <authorList>
            <person name="Huang L."/>
            <person name="Liu X."/>
            <person name="Zhou S."/>
        </authorList>
    </citation>
    <scope>NUCLEOTIDE SEQUENCE [LARGE SCALE GENOMIC DNA]</scope>
    <source>
        <strain evidence="2 3">Lx1</strain>
    </source>
</reference>
<evidence type="ECO:0000259" key="1">
    <source>
        <dbReference type="PROSITE" id="PS50851"/>
    </source>
</evidence>
<gene>
    <name evidence="2" type="ORF">HZF06_17080</name>
</gene>
<dbReference type="Proteomes" id="UP000512286">
    <property type="component" value="Chromosome"/>
</dbReference>
<dbReference type="SMART" id="SM00260">
    <property type="entry name" value="CheW"/>
    <property type="match status" value="1"/>
</dbReference>
<dbReference type="KEGG" id="cint:HZF06_17080"/>
<dbReference type="PANTHER" id="PTHR22617:SF23">
    <property type="entry name" value="CHEMOTAXIS PROTEIN CHEW"/>
    <property type="match status" value="1"/>
</dbReference>
<dbReference type="SUPFAM" id="SSF50341">
    <property type="entry name" value="CheW-like"/>
    <property type="match status" value="1"/>
</dbReference>
<dbReference type="GO" id="GO:0005829">
    <property type="term" value="C:cytosol"/>
    <property type="evidence" value="ECO:0007669"/>
    <property type="project" value="TreeGrafter"/>
</dbReference>
<evidence type="ECO:0000313" key="3">
    <source>
        <dbReference type="Proteomes" id="UP000512286"/>
    </source>
</evidence>
<dbReference type="PROSITE" id="PS50851">
    <property type="entry name" value="CHEW"/>
    <property type="match status" value="1"/>
</dbReference>
<dbReference type="PANTHER" id="PTHR22617">
    <property type="entry name" value="CHEMOTAXIS SENSOR HISTIDINE KINASE-RELATED"/>
    <property type="match status" value="1"/>
</dbReference>
<dbReference type="AlphaFoldDB" id="A0A7D6VP33"/>
<dbReference type="GO" id="GO:0006935">
    <property type="term" value="P:chemotaxis"/>
    <property type="evidence" value="ECO:0007669"/>
    <property type="project" value="InterPro"/>
</dbReference>
<dbReference type="GO" id="GO:0007165">
    <property type="term" value="P:signal transduction"/>
    <property type="evidence" value="ECO:0007669"/>
    <property type="project" value="InterPro"/>
</dbReference>